<gene>
    <name evidence="1" type="ordered locus">NT01EI_1127</name>
</gene>
<dbReference type="EMBL" id="CP001600">
    <property type="protein sequence ID" value="ACR68338.1"/>
    <property type="molecule type" value="Genomic_DNA"/>
</dbReference>
<dbReference type="Proteomes" id="UP000001485">
    <property type="component" value="Chromosome"/>
</dbReference>
<protein>
    <submittedName>
        <fullName evidence="1">Uncharacterized protein</fullName>
    </submittedName>
</protein>
<accession>C5BD20</accession>
<dbReference type="KEGG" id="eic:NT01EI_1127"/>
<dbReference type="HOGENOM" id="CLU_3288709_0_0_6"/>
<name>C5BD20_EDWI9</name>
<sequence length="40" mass="4665">MLRFAWLYVNCAVPIFDIFNKAISILIVFLTCAEHFLDCL</sequence>
<organism evidence="1 2">
    <name type="scientific">Edwardsiella ictaluri (strain 93-146)</name>
    <dbReference type="NCBI Taxonomy" id="634503"/>
    <lineage>
        <taxon>Bacteria</taxon>
        <taxon>Pseudomonadati</taxon>
        <taxon>Pseudomonadota</taxon>
        <taxon>Gammaproteobacteria</taxon>
        <taxon>Enterobacterales</taxon>
        <taxon>Hafniaceae</taxon>
        <taxon>Edwardsiella</taxon>
    </lineage>
</organism>
<dbReference type="AlphaFoldDB" id="C5BD20"/>
<evidence type="ECO:0000313" key="1">
    <source>
        <dbReference type="EMBL" id="ACR68338.1"/>
    </source>
</evidence>
<reference evidence="2" key="1">
    <citation type="submission" date="2009-03" db="EMBL/GenBank/DDBJ databases">
        <title>Complete genome sequence of Edwardsiella ictaluri 93-146.</title>
        <authorList>
            <person name="Williams M.L."/>
            <person name="Gillaspy A.F."/>
            <person name="Dyer D.W."/>
            <person name="Thune R.L."/>
            <person name="Waldbieser G.C."/>
            <person name="Schuster S.C."/>
            <person name="Gipson J."/>
            <person name="Zaitshik J."/>
            <person name="Landry C."/>
            <person name="Lawrence M.L."/>
        </authorList>
    </citation>
    <scope>NUCLEOTIDE SEQUENCE [LARGE SCALE GENOMIC DNA]</scope>
    <source>
        <strain evidence="2">93-146</strain>
    </source>
</reference>
<evidence type="ECO:0000313" key="2">
    <source>
        <dbReference type="Proteomes" id="UP000001485"/>
    </source>
</evidence>
<reference evidence="1 2" key="2">
    <citation type="journal article" date="2012" name="J. Bacteriol.">
        <title>Genome Sequence of Edwardsiella ictaluri 93-146, a Strain Associated with a Natural Channel Catfish Outbreak of Enteric Septicemia of Catfish.</title>
        <authorList>
            <person name="Williams M.L."/>
            <person name="Gillaspy A.F."/>
            <person name="Dyer D.W."/>
            <person name="Thune R.L."/>
            <person name="Waldbieser G.C."/>
            <person name="Schuster S.C."/>
            <person name="Gipson J."/>
            <person name="Zaitshik J."/>
            <person name="Landry C."/>
            <person name="Banes M.M."/>
            <person name="Lawrence M.L."/>
        </authorList>
    </citation>
    <scope>NUCLEOTIDE SEQUENCE [LARGE SCALE GENOMIC DNA]</scope>
    <source>
        <strain evidence="1 2">93-146</strain>
    </source>
</reference>
<proteinExistence type="predicted"/>